<proteinExistence type="predicted"/>
<dbReference type="Proteomes" id="UP000625316">
    <property type="component" value="Unassembled WGS sequence"/>
</dbReference>
<gene>
    <name evidence="1" type="ORF">IQ266_17870</name>
</gene>
<accession>A0A928VSV1</accession>
<organism evidence="1 2">
    <name type="scientific">Romeriopsis navalis LEGE 11480</name>
    <dbReference type="NCBI Taxonomy" id="2777977"/>
    <lineage>
        <taxon>Bacteria</taxon>
        <taxon>Bacillati</taxon>
        <taxon>Cyanobacteriota</taxon>
        <taxon>Cyanophyceae</taxon>
        <taxon>Leptolyngbyales</taxon>
        <taxon>Leptolyngbyaceae</taxon>
        <taxon>Romeriopsis</taxon>
        <taxon>Romeriopsis navalis</taxon>
    </lineage>
</organism>
<evidence type="ECO:0000313" key="1">
    <source>
        <dbReference type="EMBL" id="MBE9031604.1"/>
    </source>
</evidence>
<reference evidence="1" key="1">
    <citation type="submission" date="2020-10" db="EMBL/GenBank/DDBJ databases">
        <authorList>
            <person name="Castelo-Branco R."/>
            <person name="Eusebio N."/>
            <person name="Adriana R."/>
            <person name="Vieira A."/>
            <person name="Brugerolle De Fraissinette N."/>
            <person name="Rezende De Castro R."/>
            <person name="Schneider M.P."/>
            <person name="Vasconcelos V."/>
            <person name="Leao P.N."/>
        </authorList>
    </citation>
    <scope>NUCLEOTIDE SEQUENCE</scope>
    <source>
        <strain evidence="1">LEGE 11480</strain>
    </source>
</reference>
<dbReference type="RefSeq" id="WP_264326432.1">
    <property type="nucleotide sequence ID" value="NZ_JADEXQ010000070.1"/>
</dbReference>
<dbReference type="AlphaFoldDB" id="A0A928VSV1"/>
<keyword evidence="2" id="KW-1185">Reference proteome</keyword>
<sequence length="129" mass="14058">MSNERSNYYVSLGSDGAQTGGARIAFRSKKNIYDPIKKSLGVKDVKEKGAGFLIYGQAGELLPRLSLKISGRNLTPNAATNAAQTDGAGTVRVFVDPFSIEKAFKELIGKNVRGREILGVRIPKRRVYI</sequence>
<evidence type="ECO:0000313" key="2">
    <source>
        <dbReference type="Proteomes" id="UP000625316"/>
    </source>
</evidence>
<dbReference type="EMBL" id="JADEXQ010000070">
    <property type="protein sequence ID" value="MBE9031604.1"/>
    <property type="molecule type" value="Genomic_DNA"/>
</dbReference>
<protein>
    <submittedName>
        <fullName evidence="1">Uncharacterized protein</fullName>
    </submittedName>
</protein>
<name>A0A928VSV1_9CYAN</name>
<comment type="caution">
    <text evidence="1">The sequence shown here is derived from an EMBL/GenBank/DDBJ whole genome shotgun (WGS) entry which is preliminary data.</text>
</comment>